<feature type="region of interest" description="Disordered" evidence="1">
    <location>
        <begin position="95"/>
        <end position="153"/>
    </location>
</feature>
<evidence type="ECO:0000313" key="2">
    <source>
        <dbReference type="EMBL" id="CAJ1957987.1"/>
    </source>
</evidence>
<evidence type="ECO:0000256" key="1">
    <source>
        <dbReference type="SAM" id="MobiDB-lite"/>
    </source>
</evidence>
<dbReference type="EMBL" id="CAKOGP040001958">
    <property type="protein sequence ID" value="CAJ1957987.1"/>
    <property type="molecule type" value="Genomic_DNA"/>
</dbReference>
<protein>
    <submittedName>
        <fullName evidence="2">Uncharacterized protein</fullName>
    </submittedName>
</protein>
<evidence type="ECO:0000313" key="3">
    <source>
        <dbReference type="Proteomes" id="UP001295423"/>
    </source>
</evidence>
<comment type="caution">
    <text evidence="2">The sequence shown here is derived from an EMBL/GenBank/DDBJ whole genome shotgun (WGS) entry which is preliminary data.</text>
</comment>
<proteinExistence type="predicted"/>
<feature type="compositionally biased region" description="Acidic residues" evidence="1">
    <location>
        <begin position="140"/>
        <end position="153"/>
    </location>
</feature>
<dbReference type="AlphaFoldDB" id="A0AAD2FZH8"/>
<gene>
    <name evidence="2" type="ORF">CYCCA115_LOCUS16976</name>
</gene>
<keyword evidence="3" id="KW-1185">Reference proteome</keyword>
<sequence>MTTVTVPLTEDPFKAHILDYISDDDYSDGDDDDDDHSIHDEDWADLEEEYEKKEDEDVAVFRAIVDHMPIESLLHLLQGHVRALQHRGKLETKVDVYDSNDTTTTTNNNNNNGKQQQQHQRQREEEDTADTKSQSQDFKEDGEEEEEEKQEEEAATAAMRIEKQFRWATEEDYTVKSDIHEIDPWKENSDLWFSGHELSAIKQDLVRQIRFFLMHHQERIETLDKVVSGDGPELVIEECIKELTRHSIGRGLEGHMSRLIQQTRKDHVRNVLNAQTSCNARRQSYDESVEILREHSLVYGQRMKLYSQRMAKSDEIEALTANMSRWEPAKSI</sequence>
<organism evidence="2 3">
    <name type="scientific">Cylindrotheca closterium</name>
    <dbReference type="NCBI Taxonomy" id="2856"/>
    <lineage>
        <taxon>Eukaryota</taxon>
        <taxon>Sar</taxon>
        <taxon>Stramenopiles</taxon>
        <taxon>Ochrophyta</taxon>
        <taxon>Bacillariophyta</taxon>
        <taxon>Bacillariophyceae</taxon>
        <taxon>Bacillariophycidae</taxon>
        <taxon>Bacillariales</taxon>
        <taxon>Bacillariaceae</taxon>
        <taxon>Cylindrotheca</taxon>
    </lineage>
</organism>
<name>A0AAD2FZH8_9STRA</name>
<reference evidence="2" key="1">
    <citation type="submission" date="2023-08" db="EMBL/GenBank/DDBJ databases">
        <authorList>
            <person name="Audoor S."/>
            <person name="Bilcke G."/>
        </authorList>
    </citation>
    <scope>NUCLEOTIDE SEQUENCE</scope>
</reference>
<dbReference type="Proteomes" id="UP001295423">
    <property type="component" value="Unassembled WGS sequence"/>
</dbReference>
<feature type="compositionally biased region" description="Low complexity" evidence="1">
    <location>
        <begin position="102"/>
        <end position="119"/>
    </location>
</feature>
<accession>A0AAD2FZH8</accession>